<protein>
    <submittedName>
        <fullName evidence="1">Uncharacterized protein</fullName>
    </submittedName>
</protein>
<accession>A0A6N3C8Y5</accession>
<organism evidence="1">
    <name type="scientific">Paraprevotella clara</name>
    <dbReference type="NCBI Taxonomy" id="454154"/>
    <lineage>
        <taxon>Bacteria</taxon>
        <taxon>Pseudomonadati</taxon>
        <taxon>Bacteroidota</taxon>
        <taxon>Bacteroidia</taxon>
        <taxon>Bacteroidales</taxon>
        <taxon>Prevotellaceae</taxon>
        <taxon>Paraprevotella</taxon>
    </lineage>
</organism>
<name>A0A6N3C8Y5_9BACT</name>
<gene>
    <name evidence="1" type="ORF">PCLFYP37_01903</name>
</gene>
<dbReference type="EMBL" id="CACRUT010000013">
    <property type="protein sequence ID" value="VYU09503.1"/>
    <property type="molecule type" value="Genomic_DNA"/>
</dbReference>
<sequence>MKDVGLMAYKNGDIICAKRFSVLLQTIFQSPEFDFWMYWFHLMPPFILKTESGKSMDSRGKDSSYSTSHKQFFSRKGSLPSYLFCTNVLR</sequence>
<proteinExistence type="predicted"/>
<dbReference type="AlphaFoldDB" id="A0A6N3C8Y5"/>
<reference evidence="1" key="1">
    <citation type="submission" date="2019-11" db="EMBL/GenBank/DDBJ databases">
        <authorList>
            <person name="Feng L."/>
        </authorList>
    </citation>
    <scope>NUCLEOTIDE SEQUENCE</scope>
    <source>
        <strain evidence="1">PclaraLFYP37</strain>
    </source>
</reference>
<evidence type="ECO:0000313" key="1">
    <source>
        <dbReference type="EMBL" id="VYU09503.1"/>
    </source>
</evidence>